<dbReference type="AlphaFoldDB" id="A0A840EQD3"/>
<evidence type="ECO:0000256" key="1">
    <source>
        <dbReference type="SAM" id="SignalP"/>
    </source>
</evidence>
<accession>A0A840EQD3</accession>
<dbReference type="SUPFAM" id="SSF56925">
    <property type="entry name" value="OMPA-like"/>
    <property type="match status" value="1"/>
</dbReference>
<proteinExistence type="predicted"/>
<organism evidence="2 3">
    <name type="scientific">Mesonia hippocampi</name>
    <dbReference type="NCBI Taxonomy" id="1628250"/>
    <lineage>
        <taxon>Bacteria</taxon>
        <taxon>Pseudomonadati</taxon>
        <taxon>Bacteroidota</taxon>
        <taxon>Flavobacteriia</taxon>
        <taxon>Flavobacteriales</taxon>
        <taxon>Flavobacteriaceae</taxon>
        <taxon>Mesonia</taxon>
    </lineage>
</organism>
<dbReference type="Gene3D" id="2.40.160.20">
    <property type="match status" value="1"/>
</dbReference>
<dbReference type="EMBL" id="JACIFO010000005">
    <property type="protein sequence ID" value="MBB4119261.1"/>
    <property type="molecule type" value="Genomic_DNA"/>
</dbReference>
<protein>
    <submittedName>
        <fullName evidence="2">Opacity protein-like surface antigen</fullName>
    </submittedName>
</protein>
<feature type="signal peptide" evidence="1">
    <location>
        <begin position="1"/>
        <end position="20"/>
    </location>
</feature>
<gene>
    <name evidence="2" type="ORF">GGR32_001557</name>
</gene>
<evidence type="ECO:0000313" key="2">
    <source>
        <dbReference type="EMBL" id="MBB4119261.1"/>
    </source>
</evidence>
<keyword evidence="3" id="KW-1185">Reference proteome</keyword>
<keyword evidence="1" id="KW-0732">Signal</keyword>
<name>A0A840EQD3_9FLAO</name>
<feature type="chain" id="PRO_5032271310" evidence="1">
    <location>
        <begin position="21"/>
        <end position="161"/>
    </location>
</feature>
<sequence>MKKFVMLAFIGFGFIFTAKAQEISKNAIGLRMGGSDGVGAEVSYQRQIHKENNRIEANLGWRNNSSFDVFKLTGLYHWVWNIENNFNWYAGAGAGFGNVEDKHHYHNDGSFLYLAGTIGIEYNFDIPLQISLDLRPEFSFSDYHAINDVTPDLALGVRYKF</sequence>
<comment type="caution">
    <text evidence="2">The sequence shown here is derived from an EMBL/GenBank/DDBJ whole genome shotgun (WGS) entry which is preliminary data.</text>
</comment>
<evidence type="ECO:0000313" key="3">
    <source>
        <dbReference type="Proteomes" id="UP000553034"/>
    </source>
</evidence>
<dbReference type="InterPro" id="IPR011250">
    <property type="entry name" value="OMP/PagP_B-barrel"/>
</dbReference>
<dbReference type="RefSeq" id="WP_183477613.1">
    <property type="nucleotide sequence ID" value="NZ_JACIFO010000005.1"/>
</dbReference>
<reference evidence="2 3" key="1">
    <citation type="submission" date="2020-08" db="EMBL/GenBank/DDBJ databases">
        <title>Genomic Encyclopedia of Type Strains, Phase IV (KMG-IV): sequencing the most valuable type-strain genomes for metagenomic binning, comparative biology and taxonomic classification.</title>
        <authorList>
            <person name="Goeker M."/>
        </authorList>
    </citation>
    <scope>NUCLEOTIDE SEQUENCE [LARGE SCALE GENOMIC DNA]</scope>
    <source>
        <strain evidence="2 3">DSM 29568</strain>
    </source>
</reference>
<dbReference type="Proteomes" id="UP000553034">
    <property type="component" value="Unassembled WGS sequence"/>
</dbReference>